<evidence type="ECO:0000313" key="1">
    <source>
        <dbReference type="EMBL" id="TLU98888.1"/>
    </source>
</evidence>
<dbReference type="Proteomes" id="UP000306402">
    <property type="component" value="Unassembled WGS sequence"/>
</dbReference>
<sequence length="144" mass="16404">MIRALLVILVLSLTSCIKLPPEFWDEDMTYVMFTTVAQEADTYKEIRYYAKEFRGDSLVVVDSVSCKASDQRGQNEVFPKGEGCLIGMRTSKISIIDHGLYEVVAVKKDNSIVKKEFGNIIYGIPHRYYKAYLTSGGIIVEWLY</sequence>
<dbReference type="EMBL" id="VCEJ01000005">
    <property type="protein sequence ID" value="TLU98888.1"/>
    <property type="molecule type" value="Genomic_DNA"/>
</dbReference>
<dbReference type="PROSITE" id="PS51257">
    <property type="entry name" value="PROKAR_LIPOPROTEIN"/>
    <property type="match status" value="1"/>
</dbReference>
<reference evidence="1 2" key="1">
    <citation type="submission" date="2019-05" db="EMBL/GenBank/DDBJ databases">
        <authorList>
            <person name="Qu J.-H."/>
        </authorList>
    </citation>
    <scope>NUCLEOTIDE SEQUENCE [LARGE SCALE GENOMIC DNA]</scope>
    <source>
        <strain evidence="1 2">T17</strain>
    </source>
</reference>
<comment type="caution">
    <text evidence="1">The sequence shown here is derived from an EMBL/GenBank/DDBJ whole genome shotgun (WGS) entry which is preliminary data.</text>
</comment>
<evidence type="ECO:0008006" key="3">
    <source>
        <dbReference type="Google" id="ProtNLM"/>
    </source>
</evidence>
<keyword evidence="2" id="KW-1185">Reference proteome</keyword>
<dbReference type="RefSeq" id="WP_138367178.1">
    <property type="nucleotide sequence ID" value="NZ_VCEJ01000005.1"/>
</dbReference>
<accession>A0A5R9KRZ4</accession>
<gene>
    <name evidence="1" type="ORF">FEN17_20060</name>
</gene>
<protein>
    <recommendedName>
        <fullName evidence="3">Lipoprotein</fullName>
    </recommendedName>
</protein>
<organism evidence="1 2">
    <name type="scientific">Dyadobacter luticola</name>
    <dbReference type="NCBI Taxonomy" id="1979387"/>
    <lineage>
        <taxon>Bacteria</taxon>
        <taxon>Pseudomonadati</taxon>
        <taxon>Bacteroidota</taxon>
        <taxon>Cytophagia</taxon>
        <taxon>Cytophagales</taxon>
        <taxon>Spirosomataceae</taxon>
        <taxon>Dyadobacter</taxon>
    </lineage>
</organism>
<proteinExistence type="predicted"/>
<evidence type="ECO:0000313" key="2">
    <source>
        <dbReference type="Proteomes" id="UP000306402"/>
    </source>
</evidence>
<name>A0A5R9KRZ4_9BACT</name>
<dbReference type="AlphaFoldDB" id="A0A5R9KRZ4"/>